<dbReference type="Proteomes" id="UP000178912">
    <property type="component" value="Unassembled WGS sequence"/>
</dbReference>
<evidence type="ECO:0000256" key="1">
    <source>
        <dbReference type="ARBA" id="ARBA00003496"/>
    </source>
</evidence>
<dbReference type="InterPro" id="IPR056884">
    <property type="entry name" value="NPHP3-like_N"/>
</dbReference>
<organism evidence="9 10">
    <name type="scientific">Rhynchosporium agropyri</name>
    <dbReference type="NCBI Taxonomy" id="914238"/>
    <lineage>
        <taxon>Eukaryota</taxon>
        <taxon>Fungi</taxon>
        <taxon>Dikarya</taxon>
        <taxon>Ascomycota</taxon>
        <taxon>Pezizomycotina</taxon>
        <taxon>Leotiomycetes</taxon>
        <taxon>Helotiales</taxon>
        <taxon>Ploettnerulaceae</taxon>
        <taxon>Rhynchosporium</taxon>
    </lineage>
</organism>
<dbReference type="Gene3D" id="3.40.50.300">
    <property type="entry name" value="P-loop containing nucleotide triphosphate hydrolases"/>
    <property type="match status" value="1"/>
</dbReference>
<dbReference type="SMART" id="SM00320">
    <property type="entry name" value="WD40"/>
    <property type="match status" value="7"/>
</dbReference>
<feature type="region of interest" description="Disordered" evidence="5">
    <location>
        <begin position="1"/>
        <end position="36"/>
    </location>
</feature>
<dbReference type="GO" id="GO:0016788">
    <property type="term" value="F:hydrolase activity, acting on ester bonds"/>
    <property type="evidence" value="ECO:0007669"/>
    <property type="project" value="InterPro"/>
</dbReference>
<comment type="similarity">
    <text evidence="4">Belongs to the GPI inositol-deacylase family.</text>
</comment>
<dbReference type="PANTHER" id="PTHR10039:SF16">
    <property type="entry name" value="GPI INOSITOL-DEACYLASE"/>
    <property type="match status" value="1"/>
</dbReference>
<dbReference type="InterPro" id="IPR029058">
    <property type="entry name" value="AB_hydrolase_fold"/>
</dbReference>
<evidence type="ECO:0000259" key="6">
    <source>
        <dbReference type="Pfam" id="PF07819"/>
    </source>
</evidence>
<comment type="function">
    <text evidence="1 4">Involved in inositol deacylation of GPI-anchored proteins which plays important roles in the quality control and ER-associated degradation of GPI-anchored proteins.</text>
</comment>
<keyword evidence="4" id="KW-0256">Endoplasmic reticulum</keyword>
<dbReference type="InterPro" id="IPR027417">
    <property type="entry name" value="P-loop_NTPase"/>
</dbReference>
<evidence type="ECO:0000313" key="9">
    <source>
        <dbReference type="EMBL" id="CZS91660.1"/>
    </source>
</evidence>
<evidence type="ECO:0000256" key="3">
    <source>
        <dbReference type="ARBA" id="ARBA00022737"/>
    </source>
</evidence>
<accession>A0A1E1K1A2</accession>
<evidence type="ECO:0000259" key="8">
    <source>
        <dbReference type="Pfam" id="PF24883"/>
    </source>
</evidence>
<reference evidence="10" key="1">
    <citation type="submission" date="2016-03" db="EMBL/GenBank/DDBJ databases">
        <authorList>
            <person name="Guldener U."/>
        </authorList>
    </citation>
    <scope>NUCLEOTIDE SEQUENCE [LARGE SCALE GENOMIC DNA]</scope>
    <source>
        <strain evidence="10">04CH-RAC-A.6.1</strain>
    </source>
</reference>
<keyword evidence="4" id="KW-0378">Hydrolase</keyword>
<dbReference type="SUPFAM" id="SSF50960">
    <property type="entry name" value="TolB, C-terminal domain"/>
    <property type="match status" value="1"/>
</dbReference>
<dbReference type="GO" id="GO:0005789">
    <property type="term" value="C:endoplasmic reticulum membrane"/>
    <property type="evidence" value="ECO:0007669"/>
    <property type="project" value="UniProtKB-SubCell"/>
</dbReference>
<dbReference type="SUPFAM" id="SSF53474">
    <property type="entry name" value="alpha/beta-Hydrolases"/>
    <property type="match status" value="1"/>
</dbReference>
<dbReference type="Pfam" id="PF07819">
    <property type="entry name" value="PGAP1"/>
    <property type="match status" value="1"/>
</dbReference>
<dbReference type="InterPro" id="IPR012908">
    <property type="entry name" value="PGAP1-ab_dom-like"/>
</dbReference>
<evidence type="ECO:0000256" key="4">
    <source>
        <dbReference type="RuleBase" id="RU365011"/>
    </source>
</evidence>
<dbReference type="PANTHER" id="PTHR10039">
    <property type="entry name" value="AMELOGENIN"/>
    <property type="match status" value="1"/>
</dbReference>
<dbReference type="InterPro" id="IPR015943">
    <property type="entry name" value="WD40/YVTN_repeat-like_dom_sf"/>
</dbReference>
<sequence length="1557" mass="173699">MEPQHPRSWFNKNPHTSTSTSTSTSDSQGPLGLSTLHVPSGTVSSDVVFVHGLGGGSMKTWTKDGDRALYWPREWLHQEAALQDVRVHTFGYDANWGKRSILTIHDFANALLNEILDCPSIPRGTTSPVVFVAHSMGGLVTKRAYLIAVAKKEFASLAARIQGIIFLATPHRGSDCAHFLSSLLSLTGGERPYVNDLGRDSAALNSLNDDFPNSCSNLLLYSFYETLPTNFGMKKVFIVDRDLATMGYGNERRAYLHADHRGVCKYSSRNDPNYLTFKNALVSVLSILRDRFHSSGQEVSNERQQKLDNLLGVFDAPEDDFMSADIIRMDGSVEWLVRKENYQEWIHYSNPPIYSITAKPATGKTVLSGKVIAHLRTLQKRCSFYFFRHDTKEKSSVTSLLMSMAWQMAHFEESILSICLQILNKSDHLKADYRTIWRKLFLEGIFKVRCEHVHYWVIDALDECSSEAELISLLIKTSEVSPIHVLVTSRNRFQSRQSLGISKVRIEYEEILEQDSESDISMYLYPNMDALPFVNASGQDSIVRQILDKSRGCFLWVTIVVQELRNVFTSTDKQRILDEVPEDMNDLYARILTTMSKASYGKELAKAILTWTVCSSRPLNVLELLQALQLSLKVSIDGLENSIRTCCGQLVDIDSKGQVQMTHLTARQFLLDPGTDSEFRIDEKEGHCRILLTILECLNSDQTRGAKHRRSNLCGFRIETTALLNYASTSLAEHLLYATATDQEIILGLATFLRSASVLRWIEYIARHADQQRLVDVGKALGTFLRENPDQISSNSSMNSTSTLIGSWATDLVRLVMQFGKNLDAHPKSIYHLIPPFFPSATALRRQFGSSARSIAVRGLRAETWDDCLATVVDMLEQYSSLACSKTQFFIGCFSGKIFLYNQTTCQKIGTIDHKEPVRHLVFGEMKNMLISAGSKMIRLWDLESKTELHIFDTPQPSMALSLDDEEHLLLGVLKDHRLRFWNTETGGDPEVIEWTQGLEAMTIRLYRRPTAAAFGIGCDMLAVIYKGQDILLWSIASDKFLALYSRESGAIAESLGRPYGSSGVRCLTFGKALNAHLLVCAYTDGELVLFDTSTGAVNARIVAFAHVLACSSDGLVLATADPAGTIQLLRMETLELIYIIASVEAGLQDLTFSPDSLRLLELRGSRCRIWDIADIVSKNTRQRPILTNLPINPAGPSKGSILITSIACDASGEALFVGKEDGSVHLYAIPSGLASKEIFSHAHGVSIVSLQFEAQSHTIISVDSSSRTMIHQIVYQKQSTSVSQVLFDYRVDVAVGQVVCQPGLEHVLICSAKFDMLWSSTAGGNILVITRLRQDREPYRWINHPHNRDQLILIVQHTAHIYDWRTLQRLTGESGIELQGELVPELSIRSIVPCFGGTVLATKFSEINQGHAESKLILWSVTEFTRTSTSAIPIPSYRALSDDIEVLIGTTPAISGNLDRLIFLHGSQWVCAVDIETAKTNQFVRHFFFPEDWLSPAKGLDLIVKVTSLGDVLLVKGDEIAVVRRGLHVPESLESDSESLLFESASAQLAHRPRKI</sequence>
<dbReference type="InterPro" id="IPR001680">
    <property type="entry name" value="WD40_rpt"/>
</dbReference>
<dbReference type="Gene3D" id="3.40.50.1820">
    <property type="entry name" value="alpha/beta hydrolase"/>
    <property type="match status" value="1"/>
</dbReference>
<keyword evidence="4" id="KW-0813">Transport</keyword>
<dbReference type="OrthoDB" id="194358at2759"/>
<feature type="domain" description="Nephrocystin 3-like N-terminal" evidence="8">
    <location>
        <begin position="331"/>
        <end position="490"/>
    </location>
</feature>
<dbReference type="Pfam" id="PF22939">
    <property type="entry name" value="WHD_GPIID"/>
    <property type="match status" value="1"/>
</dbReference>
<protein>
    <recommendedName>
        <fullName evidence="2 4">GPI inositol-deacylase</fullName>
        <ecNumber evidence="4">3.1.-.-</ecNumber>
    </recommendedName>
</protein>
<dbReference type="Gene3D" id="2.130.10.10">
    <property type="entry name" value="YVTN repeat-like/Quinoprotein amine dehydrogenase"/>
    <property type="match status" value="2"/>
</dbReference>
<keyword evidence="10" id="KW-1185">Reference proteome</keyword>
<dbReference type="SUPFAM" id="SSF52540">
    <property type="entry name" value="P-loop containing nucleoside triphosphate hydrolases"/>
    <property type="match status" value="1"/>
</dbReference>
<dbReference type="Pfam" id="PF24883">
    <property type="entry name" value="NPHP3_N"/>
    <property type="match status" value="1"/>
</dbReference>
<feature type="domain" description="GPI inositol-deacylase PGAP1-like alpha/beta" evidence="6">
    <location>
        <begin position="47"/>
        <end position="175"/>
    </location>
</feature>
<dbReference type="InterPro" id="IPR036322">
    <property type="entry name" value="WD40_repeat_dom_sf"/>
</dbReference>
<feature type="compositionally biased region" description="Low complexity" evidence="5">
    <location>
        <begin position="16"/>
        <end position="25"/>
    </location>
</feature>
<dbReference type="EMBL" id="FJUX01000009">
    <property type="protein sequence ID" value="CZS91660.1"/>
    <property type="molecule type" value="Genomic_DNA"/>
</dbReference>
<proteinExistence type="inferred from homology"/>
<dbReference type="SUPFAM" id="SSF50978">
    <property type="entry name" value="WD40 repeat-like"/>
    <property type="match status" value="1"/>
</dbReference>
<gene>
    <name evidence="9" type="ORF">RAG0_02182</name>
</gene>
<dbReference type="GO" id="GO:0015031">
    <property type="term" value="P:protein transport"/>
    <property type="evidence" value="ECO:0007669"/>
    <property type="project" value="UniProtKB-KW"/>
</dbReference>
<keyword evidence="4" id="KW-0472">Membrane</keyword>
<keyword evidence="4" id="KW-0653">Protein transport</keyword>
<evidence type="ECO:0000256" key="2">
    <source>
        <dbReference type="ARBA" id="ARBA00015856"/>
    </source>
</evidence>
<dbReference type="EC" id="3.1.-.-" evidence="4"/>
<dbReference type="InterPro" id="IPR054471">
    <property type="entry name" value="GPIID_WHD"/>
</dbReference>
<name>A0A1E1K1A2_9HELO</name>
<evidence type="ECO:0000256" key="5">
    <source>
        <dbReference type="SAM" id="MobiDB-lite"/>
    </source>
</evidence>
<dbReference type="Pfam" id="PF00400">
    <property type="entry name" value="WD40"/>
    <property type="match status" value="1"/>
</dbReference>
<evidence type="ECO:0000259" key="7">
    <source>
        <dbReference type="Pfam" id="PF22939"/>
    </source>
</evidence>
<keyword evidence="3" id="KW-0677">Repeat</keyword>
<feature type="domain" description="GPI inositol-deacylase winged helix" evidence="7">
    <location>
        <begin position="593"/>
        <end position="681"/>
    </location>
</feature>
<evidence type="ECO:0000313" key="10">
    <source>
        <dbReference type="Proteomes" id="UP000178912"/>
    </source>
</evidence>
<comment type="subcellular location">
    <subcellularLocation>
        <location evidence="4">Endoplasmic reticulum membrane</location>
    </subcellularLocation>
</comment>